<dbReference type="Proteomes" id="UP001595384">
    <property type="component" value="Unassembled WGS sequence"/>
</dbReference>
<comment type="caution">
    <text evidence="5">The sequence shown here is derived from an EMBL/GenBank/DDBJ whole genome shotgun (WGS) entry which is preliminary data.</text>
</comment>
<dbReference type="PANTHER" id="PTHR44757:SF2">
    <property type="entry name" value="BIOFILM ARCHITECTURE MAINTENANCE PROTEIN MBAA"/>
    <property type="match status" value="1"/>
</dbReference>
<dbReference type="PROSITE" id="PS50887">
    <property type="entry name" value="GGDEF"/>
    <property type="match status" value="1"/>
</dbReference>
<dbReference type="InterPro" id="IPR029787">
    <property type="entry name" value="Nucleotide_cyclase"/>
</dbReference>
<dbReference type="SMART" id="SM00267">
    <property type="entry name" value="GGDEF"/>
    <property type="match status" value="1"/>
</dbReference>
<sequence>MHRKYTSHQSSDIYKVMDISIVVNRELTVREASLVALLSSIEQSVVTIFVLEQQAISQVFDCISQSGATPVYLESGMTPTVNGNIGLIHDCREPLGEYVVQDDSLKIRLRWGEVDTTLNVCLVKSRASFFNITVPFGTVELPLSDISPFIHQYMTLLVQLHDDAKEPDPQQAVMAFLLDTQRHAMSHIAHAPSTLSVYEQFESYLEQIERNHRDLFNIKECIAFPLFVVDSTLTITQANHACGSIIKDIGMLSVVGKNIEDLNWSLPLSNIDQLIVGVIESGLPQQTLLHNEALKRVYVLRVMPYHSQGEQVSGAILVFEEVSEKWYAENNLRASEQHFRQVIEALPQLIIELSASGECHFVNSQFLAYTGAQAITVGAISWLNFIVPEDRAVLRDYWDKHEHISKPRSVECRVLRYDGCARWFNALFVPVHDQSGTVSKWFGCFNDIEDLKRVQLSLERSQSRISHIINSMPEAILVVDHHGIVRIVNKRIEEIFGYEAHEIEGRAIEMLLPERYRNGHVAHRLGYVQKPETLMLGAGRDLYARHKDGSEFPVELGLAPLEEDGQVYTVASVANITQRKNADVELNLAAKVFSSTMDGIFILDVNRRIIKMNAAAQKIFGYQKEELLSKTLSELRSDYHSQYFYENIWRDAQTSGGWQGEVWHCDKAGNDIPMWLSLTTVFGAHGDIERYIATMYDISNQVKAQEHIYRLAHYDTLTQLPNRTLFIEKFEECIQAPIDQEVSMALLFVDLDNFKQVNDTLGHTVGDILLCQAAERMRDVIREQDIVSRHSGDEFAILLIDVADCSVISDISERLCHALSKPYDLGRGDFFISASLGIARYPSDGKDINTLLRHADLAMYRAKDLGRNQFHFYLAEMSTELVEVTELLSDLRIAIEQEQLLVQYQPIVDIQAERCVGVEALVRWNHPTKGLISPEKFIPVAEDNNLILPLGEWVLRTACRQIQRWNQKGIRLDFVTINVSGKQIMQSDFSALLIQVLDEYQLEAEQVLIELTESFVMHESETAINRLIDIRNLGIGIAIDDFGTGYSSLSYLKKLPVTKLKLDRSFVCDLPTNDNDVEISRAIFRLGDAVGLKVIAEGVETFEQHQFLVNEGYHLCQGYYYAKPMDADDIDAFWQQGVSSS</sequence>
<dbReference type="SUPFAM" id="SSF55073">
    <property type="entry name" value="Nucleotide cyclase"/>
    <property type="match status" value="1"/>
</dbReference>
<dbReference type="InterPro" id="IPR001633">
    <property type="entry name" value="EAL_dom"/>
</dbReference>
<feature type="domain" description="PAS" evidence="1">
    <location>
        <begin position="585"/>
        <end position="642"/>
    </location>
</feature>
<evidence type="ECO:0000259" key="2">
    <source>
        <dbReference type="PROSITE" id="PS50113"/>
    </source>
</evidence>
<dbReference type="RefSeq" id="WP_123014256.1">
    <property type="nucleotide sequence ID" value="NZ_CP033077.1"/>
</dbReference>
<dbReference type="CDD" id="cd01948">
    <property type="entry name" value="EAL"/>
    <property type="match status" value="1"/>
</dbReference>
<dbReference type="Pfam" id="PF08447">
    <property type="entry name" value="PAS_3"/>
    <property type="match status" value="1"/>
</dbReference>
<dbReference type="Pfam" id="PF00563">
    <property type="entry name" value="EAL"/>
    <property type="match status" value="1"/>
</dbReference>
<feature type="domain" description="EAL" evidence="3">
    <location>
        <begin position="884"/>
        <end position="1138"/>
    </location>
</feature>
<accession>A0ABV7CE47</accession>
<dbReference type="NCBIfam" id="TIGR00254">
    <property type="entry name" value="GGDEF"/>
    <property type="match status" value="1"/>
</dbReference>
<dbReference type="PROSITE" id="PS50883">
    <property type="entry name" value="EAL"/>
    <property type="match status" value="1"/>
</dbReference>
<protein>
    <submittedName>
        <fullName evidence="5">EAL domain-containing protein</fullName>
    </submittedName>
</protein>
<evidence type="ECO:0000259" key="4">
    <source>
        <dbReference type="PROSITE" id="PS50887"/>
    </source>
</evidence>
<dbReference type="InterPro" id="IPR035919">
    <property type="entry name" value="EAL_sf"/>
</dbReference>
<dbReference type="NCBIfam" id="TIGR00229">
    <property type="entry name" value="sensory_box"/>
    <property type="match status" value="3"/>
</dbReference>
<name>A0ABV7CE47_9VIBR</name>
<feature type="domain" description="GGDEF" evidence="4">
    <location>
        <begin position="742"/>
        <end position="875"/>
    </location>
</feature>
<organism evidence="5 6">
    <name type="scientific">Vibrio zhugei</name>
    <dbReference type="NCBI Taxonomy" id="2479546"/>
    <lineage>
        <taxon>Bacteria</taxon>
        <taxon>Pseudomonadati</taxon>
        <taxon>Pseudomonadota</taxon>
        <taxon>Gammaproteobacteria</taxon>
        <taxon>Vibrionales</taxon>
        <taxon>Vibrionaceae</taxon>
        <taxon>Vibrio</taxon>
    </lineage>
</organism>
<dbReference type="InterPro" id="IPR043128">
    <property type="entry name" value="Rev_trsase/Diguanyl_cyclase"/>
</dbReference>
<dbReference type="SMART" id="SM00086">
    <property type="entry name" value="PAC"/>
    <property type="match status" value="3"/>
</dbReference>
<dbReference type="EMBL" id="JBHRSE010000103">
    <property type="protein sequence ID" value="MFC3025050.1"/>
    <property type="molecule type" value="Genomic_DNA"/>
</dbReference>
<dbReference type="PROSITE" id="PS50113">
    <property type="entry name" value="PAC"/>
    <property type="match status" value="1"/>
</dbReference>
<dbReference type="SMART" id="SM00052">
    <property type="entry name" value="EAL"/>
    <property type="match status" value="1"/>
</dbReference>
<dbReference type="InterPro" id="IPR000014">
    <property type="entry name" value="PAS"/>
</dbReference>
<dbReference type="SMART" id="SM00091">
    <property type="entry name" value="PAS"/>
    <property type="match status" value="4"/>
</dbReference>
<proteinExistence type="predicted"/>
<dbReference type="CDD" id="cd00130">
    <property type="entry name" value="PAS"/>
    <property type="match status" value="3"/>
</dbReference>
<dbReference type="Pfam" id="PF00990">
    <property type="entry name" value="GGDEF"/>
    <property type="match status" value="1"/>
</dbReference>
<dbReference type="InterPro" id="IPR001610">
    <property type="entry name" value="PAC"/>
</dbReference>
<feature type="domain" description="PAC" evidence="2">
    <location>
        <begin position="408"/>
        <end position="460"/>
    </location>
</feature>
<evidence type="ECO:0000259" key="3">
    <source>
        <dbReference type="PROSITE" id="PS50883"/>
    </source>
</evidence>
<dbReference type="InterPro" id="IPR000160">
    <property type="entry name" value="GGDEF_dom"/>
</dbReference>
<evidence type="ECO:0000313" key="6">
    <source>
        <dbReference type="Proteomes" id="UP001595384"/>
    </source>
</evidence>
<dbReference type="PROSITE" id="PS50112">
    <property type="entry name" value="PAS"/>
    <property type="match status" value="3"/>
</dbReference>
<dbReference type="InterPro" id="IPR013655">
    <property type="entry name" value="PAS_fold_3"/>
</dbReference>
<dbReference type="Gene3D" id="3.30.450.20">
    <property type="entry name" value="PAS domain"/>
    <property type="match status" value="4"/>
</dbReference>
<dbReference type="PANTHER" id="PTHR44757">
    <property type="entry name" value="DIGUANYLATE CYCLASE DGCP"/>
    <property type="match status" value="1"/>
</dbReference>
<dbReference type="SUPFAM" id="SSF141868">
    <property type="entry name" value="EAL domain-like"/>
    <property type="match status" value="1"/>
</dbReference>
<evidence type="ECO:0000259" key="1">
    <source>
        <dbReference type="PROSITE" id="PS50112"/>
    </source>
</evidence>
<dbReference type="Gene3D" id="3.20.20.450">
    <property type="entry name" value="EAL domain"/>
    <property type="match status" value="1"/>
</dbReference>
<dbReference type="Gene3D" id="3.30.70.270">
    <property type="match status" value="1"/>
</dbReference>
<feature type="domain" description="PAS" evidence="1">
    <location>
        <begin position="335"/>
        <end position="396"/>
    </location>
</feature>
<gene>
    <name evidence="5" type="ORF">ACFODT_14685</name>
</gene>
<dbReference type="InterPro" id="IPR000700">
    <property type="entry name" value="PAS-assoc_C"/>
</dbReference>
<evidence type="ECO:0000313" key="5">
    <source>
        <dbReference type="EMBL" id="MFC3025050.1"/>
    </source>
</evidence>
<dbReference type="InterPro" id="IPR035965">
    <property type="entry name" value="PAS-like_dom_sf"/>
</dbReference>
<feature type="domain" description="PAS" evidence="1">
    <location>
        <begin position="461"/>
        <end position="514"/>
    </location>
</feature>
<dbReference type="SUPFAM" id="SSF55785">
    <property type="entry name" value="PYP-like sensor domain (PAS domain)"/>
    <property type="match status" value="3"/>
</dbReference>
<dbReference type="CDD" id="cd01949">
    <property type="entry name" value="GGDEF"/>
    <property type="match status" value="1"/>
</dbReference>
<dbReference type="Pfam" id="PF13426">
    <property type="entry name" value="PAS_9"/>
    <property type="match status" value="2"/>
</dbReference>
<dbReference type="InterPro" id="IPR052155">
    <property type="entry name" value="Biofilm_reg_signaling"/>
</dbReference>
<reference evidence="6" key="1">
    <citation type="journal article" date="2019" name="Int. J. Syst. Evol. Microbiol.">
        <title>The Global Catalogue of Microorganisms (GCM) 10K type strain sequencing project: providing services to taxonomists for standard genome sequencing and annotation.</title>
        <authorList>
            <consortium name="The Broad Institute Genomics Platform"/>
            <consortium name="The Broad Institute Genome Sequencing Center for Infectious Disease"/>
            <person name="Wu L."/>
            <person name="Ma J."/>
        </authorList>
    </citation>
    <scope>NUCLEOTIDE SEQUENCE [LARGE SCALE GENOMIC DNA]</scope>
    <source>
        <strain evidence="6">KCTC 62784</strain>
    </source>
</reference>
<keyword evidence="6" id="KW-1185">Reference proteome</keyword>